<feature type="transmembrane region" description="Helical" evidence="1">
    <location>
        <begin position="45"/>
        <end position="75"/>
    </location>
</feature>
<evidence type="ECO:0000313" key="2">
    <source>
        <dbReference type="EMBL" id="AIF14138.1"/>
    </source>
</evidence>
<organism evidence="2">
    <name type="scientific">uncultured marine thaumarchaeote KM3_66_A07</name>
    <dbReference type="NCBI Taxonomy" id="1456227"/>
    <lineage>
        <taxon>Archaea</taxon>
        <taxon>Nitrososphaerota</taxon>
        <taxon>environmental samples</taxon>
    </lineage>
</organism>
<sequence>MGGLPLSELHFAPSDFRASSNGCIGRFFRLESPVKTILSFARAEIAAAILIVVPELAASIVLFCNFNSFALVTVISSPTSFISTPKFLQALIVALVSPDLKIFLIMLLSIASDAKKIALCV</sequence>
<dbReference type="EMBL" id="KF900992">
    <property type="protein sequence ID" value="AIF14138.1"/>
    <property type="molecule type" value="Genomic_DNA"/>
</dbReference>
<keyword evidence="1" id="KW-0812">Transmembrane</keyword>
<dbReference type="AlphaFoldDB" id="A0A075HJK9"/>
<accession>A0A075HJK9</accession>
<protein>
    <submittedName>
        <fullName evidence="2">Uncharacterized protein</fullName>
    </submittedName>
</protein>
<reference evidence="2" key="1">
    <citation type="journal article" date="2014" name="Genome Biol. Evol.">
        <title>Pangenome evidence for extensive interdomain horizontal transfer affecting lineage core and shell genes in uncultured planktonic thaumarchaeota and euryarchaeota.</title>
        <authorList>
            <person name="Deschamps P."/>
            <person name="Zivanovic Y."/>
            <person name="Moreira D."/>
            <person name="Rodriguez-Valera F."/>
            <person name="Lopez-Garcia P."/>
        </authorList>
    </citation>
    <scope>NUCLEOTIDE SEQUENCE</scope>
</reference>
<proteinExistence type="predicted"/>
<name>A0A075HJK9_9ARCH</name>
<keyword evidence="1" id="KW-1133">Transmembrane helix</keyword>
<keyword evidence="1" id="KW-0472">Membrane</keyword>
<feature type="transmembrane region" description="Helical" evidence="1">
    <location>
        <begin position="87"/>
        <end position="108"/>
    </location>
</feature>
<evidence type="ECO:0000256" key="1">
    <source>
        <dbReference type="SAM" id="Phobius"/>
    </source>
</evidence>